<gene>
    <name evidence="6" type="ORF">PANT1444_LOCUS9105</name>
</gene>
<dbReference type="SUPFAM" id="SSF56112">
    <property type="entry name" value="Protein kinase-like (PK-like)"/>
    <property type="match status" value="1"/>
</dbReference>
<dbReference type="PANTHER" id="PTHR44329:SF288">
    <property type="entry name" value="MITOGEN-ACTIVATED PROTEIN KINASE KINASE KINASE 20"/>
    <property type="match status" value="1"/>
</dbReference>
<dbReference type="Gene3D" id="1.10.510.10">
    <property type="entry name" value="Transferase(Phosphotransferase) domain 1"/>
    <property type="match status" value="1"/>
</dbReference>
<organism evidence="6">
    <name type="scientific">Phaeocystis antarctica</name>
    <dbReference type="NCBI Taxonomy" id="33657"/>
    <lineage>
        <taxon>Eukaryota</taxon>
        <taxon>Haptista</taxon>
        <taxon>Haptophyta</taxon>
        <taxon>Prymnesiophyceae</taxon>
        <taxon>Phaeocystales</taxon>
        <taxon>Phaeocystaceae</taxon>
        <taxon>Phaeocystis</taxon>
    </lineage>
</organism>
<dbReference type="Pfam" id="PF00069">
    <property type="entry name" value="Pkinase"/>
    <property type="match status" value="1"/>
</dbReference>
<dbReference type="GO" id="GO:0004674">
    <property type="term" value="F:protein serine/threonine kinase activity"/>
    <property type="evidence" value="ECO:0007669"/>
    <property type="project" value="TreeGrafter"/>
</dbReference>
<name>A0A7S0EIM8_9EUKA</name>
<keyword evidence="1" id="KW-0808">Transferase</keyword>
<dbReference type="InterPro" id="IPR051681">
    <property type="entry name" value="Ser/Thr_Kinases-Pseudokinases"/>
</dbReference>
<dbReference type="SMART" id="SM00220">
    <property type="entry name" value="S_TKc"/>
    <property type="match status" value="1"/>
</dbReference>
<dbReference type="PROSITE" id="PS50011">
    <property type="entry name" value="PROTEIN_KINASE_DOM"/>
    <property type="match status" value="1"/>
</dbReference>
<accession>A0A7S0EIM8</accession>
<reference evidence="6" key="1">
    <citation type="submission" date="2021-01" db="EMBL/GenBank/DDBJ databases">
        <authorList>
            <person name="Corre E."/>
            <person name="Pelletier E."/>
            <person name="Niang G."/>
            <person name="Scheremetjew M."/>
            <person name="Finn R."/>
            <person name="Kale V."/>
            <person name="Holt S."/>
            <person name="Cochrane G."/>
            <person name="Meng A."/>
            <person name="Brown T."/>
            <person name="Cohen L."/>
        </authorList>
    </citation>
    <scope>NUCLEOTIDE SEQUENCE</scope>
    <source>
        <strain evidence="6">CCMP1374</strain>
    </source>
</reference>
<evidence type="ECO:0000256" key="3">
    <source>
        <dbReference type="ARBA" id="ARBA00022777"/>
    </source>
</evidence>
<evidence type="ECO:0000256" key="2">
    <source>
        <dbReference type="ARBA" id="ARBA00022741"/>
    </source>
</evidence>
<dbReference type="EMBL" id="HBEP01016013">
    <property type="protein sequence ID" value="CAD8485894.1"/>
    <property type="molecule type" value="Transcribed_RNA"/>
</dbReference>
<evidence type="ECO:0000256" key="4">
    <source>
        <dbReference type="ARBA" id="ARBA00022840"/>
    </source>
</evidence>
<evidence type="ECO:0000256" key="1">
    <source>
        <dbReference type="ARBA" id="ARBA00022679"/>
    </source>
</evidence>
<proteinExistence type="predicted"/>
<dbReference type="InterPro" id="IPR011009">
    <property type="entry name" value="Kinase-like_dom_sf"/>
</dbReference>
<dbReference type="AlphaFoldDB" id="A0A7S0EIM8"/>
<dbReference type="PANTHER" id="PTHR44329">
    <property type="entry name" value="SERINE/THREONINE-PROTEIN KINASE TNNI3K-RELATED"/>
    <property type="match status" value="1"/>
</dbReference>
<feature type="domain" description="Protein kinase" evidence="5">
    <location>
        <begin position="103"/>
        <end position="420"/>
    </location>
</feature>
<keyword evidence="4" id="KW-0067">ATP-binding</keyword>
<protein>
    <recommendedName>
        <fullName evidence="5">Protein kinase domain-containing protein</fullName>
    </recommendedName>
</protein>
<keyword evidence="3" id="KW-0418">Kinase</keyword>
<sequence length="449" mass="48725">MLAYMNLSSSASVCRAVEKRLSSGRLDVENGTRTAEQAQESFAVTIKVIHAVAVFRRLLRDRQRRLGLRESSSPPSPPSSFRGAEALHLLEQPACPTIGWDELQMGQLLGKGAFCSAYAVTVSKQRHYFSSIDHNLKEEAHAESFTRCAAGQDQDLPFQACCKVLLPEHKHSVLAAADMRREAVLLSHLRHVHVMGALLHGVTPGGDTFLVMPVLASTLAAALPRPVEEVGLFKRRAQIKAWPLVRAVRCAVQLGRALRYCHREAFPGCAVLHRDLKPDNVGLTLGGDVVLFDFGLAKIASPCEAGEPATQRGPKLTGQTGSLRYMAPEVALSEPYDERADVYSFAIILWQMAAHVVPFTGMAVGGLDRFIERVARKGARPPLPPKWPAALRQALVTCWEAEALRRATISAALPALEGLLVELELGARPKSASAAGRGPSKGLAAFFCR</sequence>
<keyword evidence="2" id="KW-0547">Nucleotide-binding</keyword>
<dbReference type="InterPro" id="IPR000719">
    <property type="entry name" value="Prot_kinase_dom"/>
</dbReference>
<evidence type="ECO:0000259" key="5">
    <source>
        <dbReference type="PROSITE" id="PS50011"/>
    </source>
</evidence>
<evidence type="ECO:0000313" key="6">
    <source>
        <dbReference type="EMBL" id="CAD8485894.1"/>
    </source>
</evidence>
<dbReference type="GO" id="GO:0005524">
    <property type="term" value="F:ATP binding"/>
    <property type="evidence" value="ECO:0007669"/>
    <property type="project" value="UniProtKB-KW"/>
</dbReference>